<dbReference type="InterPro" id="IPR003965">
    <property type="entry name" value="Fatty_acid_synthase"/>
</dbReference>
<feature type="region of interest" description="Disordered" evidence="2">
    <location>
        <begin position="21"/>
        <end position="62"/>
    </location>
</feature>
<evidence type="ECO:0000259" key="4">
    <source>
        <dbReference type="Pfam" id="PF16073"/>
    </source>
</evidence>
<feature type="domain" description="Fatty acid synthase beta subunit AflB /Fas1-like central" evidence="3">
    <location>
        <begin position="996"/>
        <end position="1053"/>
    </location>
</feature>
<dbReference type="InterPro" id="IPR016035">
    <property type="entry name" value="Acyl_Trfase/lysoPLipase"/>
</dbReference>
<keyword evidence="6" id="KW-1185">Reference proteome</keyword>
<dbReference type="PRINTS" id="PR01483">
    <property type="entry name" value="FASYNTHASE"/>
</dbReference>
<feature type="non-terminal residue" evidence="5">
    <location>
        <position position="1053"/>
    </location>
</feature>
<dbReference type="GO" id="GO:0005835">
    <property type="term" value="C:fatty acid synthase complex"/>
    <property type="evidence" value="ECO:0007669"/>
    <property type="project" value="InterPro"/>
</dbReference>
<dbReference type="InterPro" id="IPR001227">
    <property type="entry name" value="Ac_transferase_dom_sf"/>
</dbReference>
<dbReference type="Pfam" id="PF16073">
    <property type="entry name" value="SAT"/>
    <property type="match status" value="1"/>
</dbReference>
<dbReference type="InterPro" id="IPR013565">
    <property type="entry name" value="Fas1/AflB-like_central"/>
</dbReference>
<keyword evidence="1" id="KW-0808">Transferase</keyword>
<dbReference type="PANTHER" id="PTHR10982">
    <property type="entry name" value="MALONYL COA-ACYL CARRIER PROTEIN TRANSACYLASE"/>
    <property type="match status" value="1"/>
</dbReference>
<dbReference type="InterPro" id="IPR036249">
    <property type="entry name" value="Thioredoxin-like_sf"/>
</dbReference>
<dbReference type="OrthoDB" id="5417908at2759"/>
<feature type="compositionally biased region" description="Polar residues" evidence="2">
    <location>
        <begin position="251"/>
        <end position="262"/>
    </location>
</feature>
<dbReference type="Proteomes" id="UP000188320">
    <property type="component" value="Unassembled WGS sequence"/>
</dbReference>
<protein>
    <submittedName>
        <fullName evidence="5">Fatty acid synthase subunit beta</fullName>
    </submittedName>
</protein>
<proteinExistence type="predicted"/>
<comment type="caution">
    <text evidence="5">The sequence shown here is derived from an EMBL/GenBank/DDBJ whole genome shotgun (WGS) entry which is preliminary data.</text>
</comment>
<evidence type="ECO:0000313" key="5">
    <source>
        <dbReference type="EMBL" id="OMH79030.1"/>
    </source>
</evidence>
<organism evidence="5 6">
    <name type="scientific">Zancudomyces culisetae</name>
    <name type="common">Gut fungus</name>
    <name type="synonym">Smittium culisetae</name>
    <dbReference type="NCBI Taxonomy" id="1213189"/>
    <lineage>
        <taxon>Eukaryota</taxon>
        <taxon>Fungi</taxon>
        <taxon>Fungi incertae sedis</taxon>
        <taxon>Zoopagomycota</taxon>
        <taxon>Kickxellomycotina</taxon>
        <taxon>Harpellomycetes</taxon>
        <taxon>Harpellales</taxon>
        <taxon>Legeriomycetaceae</taxon>
        <taxon>Zancudomyces</taxon>
    </lineage>
</organism>
<dbReference type="Gene3D" id="3.30.70.3320">
    <property type="match status" value="1"/>
</dbReference>
<feature type="compositionally biased region" description="Basic and acidic residues" evidence="2">
    <location>
        <begin position="36"/>
        <end position="45"/>
    </location>
</feature>
<name>A0A1R1PDG3_ZANCU</name>
<sequence>MDPAKIPSKRTDSLTQMTIRIGGDISNRRRTMTRNVVKDEGDADKTSGVGNSGKVLDGDISNDKKEQELANLIEAISVHSNNLDDNTNIKFADNFGDLEKSNIEITPTASGALPESYEEKDGGVESSPNTNMDDICMPKNSDNISSKKEFTVNEVSSIDSKDKTVDIQDLEERKSSLGVKNDKVVADNTLENKIDNAQTPKNTKEVHEALTLTRTTDELSSAGKIIPSESLSSQSDSSKEMSFKKLEIQDENPTSISKNDSTLDPPGATGGNSGRGESEEEYIPPRVRVYGSTVSGNRKYKKEVQEVFRILEAFEIEFDFVCIAADQQAKSYVKRKALGNMTLPQIYVDGEFVGFYDDLFNANEDGVKDYEYDLQQEYIKLFVESDFTLSQCINDSDGDSDKLGITKSKLLMLASQGTVGLFGVFGGQGVTDNYFEEIKEYYNTYRPLVYPFVKEASTYLKNIFKAIDQEISIEKELNILEWLEQKEPVPDSQFFSQVSVSFPLIGLLQLISYMVLYKSLSSTPGCISGYFKGFVGHSQGSIAAVAVASSTDEKSYIFNSLKALGILSILGNVVQKRLRDDAFDTGFPIIDKKIFLGKPSNMLLVDKISIQELKLLTASLNKGLKPEKKNYVSIRNGIKSFVVSGPKNSLLLLLRKMNELYTRQNKNLKTDSSSLRRSHIPSSMFLNIMAPFHSEHLRKYVEEMVRFTKVYNCEFSNEELLIPVYSSFDGRSLVTCKNLTRTLIEEICAKKLDWIKATELKDITHIVDFGPGGISGIGSLTANNKLGTGVQVIFASTNKIIPEGTKTLVDLLNNDPNSVTYSQNWEKEFGPKIVQNKYTGSLMLDTRMTRLLGKPHIMVAGMTPSTIGSDFVSSVLNSGYHIELAGGGHYSEASLREEVEKIRRNIGPGDGITVNVIFLNARMASLQLPLLNRMRLEGAPIDGVCISAGVPSLETSTELIEGMIQCGIKHISFKPGNAESIRQVVLVAKNNPKMNIILQWTGGRGGGHHSSEDFHQPILETYAEIRMCENVVLVAGSGFGGDKDTLPYITGDW</sequence>
<feature type="domain" description="Starter acyltransferase (SAT)" evidence="4">
    <location>
        <begin position="424"/>
        <end position="666"/>
    </location>
</feature>
<dbReference type="Gene3D" id="3.40.30.10">
    <property type="entry name" value="Glutaredoxin"/>
    <property type="match status" value="1"/>
</dbReference>
<dbReference type="PANTHER" id="PTHR10982:SF21">
    <property type="entry name" value="FATTY ACID SYNTHASE SUBUNIT BETA"/>
    <property type="match status" value="1"/>
</dbReference>
<evidence type="ECO:0000313" key="6">
    <source>
        <dbReference type="Proteomes" id="UP000188320"/>
    </source>
</evidence>
<accession>A0A1R1PDG3</accession>
<evidence type="ECO:0000259" key="3">
    <source>
        <dbReference type="Pfam" id="PF08354"/>
    </source>
</evidence>
<dbReference type="Gene3D" id="3.20.20.70">
    <property type="entry name" value="Aldolase class I"/>
    <property type="match status" value="1"/>
</dbReference>
<dbReference type="GO" id="GO:0004312">
    <property type="term" value="F:fatty acid synthase activity"/>
    <property type="evidence" value="ECO:0007669"/>
    <property type="project" value="InterPro"/>
</dbReference>
<feature type="region of interest" description="Disordered" evidence="2">
    <location>
        <begin position="109"/>
        <end position="144"/>
    </location>
</feature>
<evidence type="ECO:0000256" key="2">
    <source>
        <dbReference type="SAM" id="MobiDB-lite"/>
    </source>
</evidence>
<feature type="compositionally biased region" description="Basic and acidic residues" evidence="2">
    <location>
        <begin position="237"/>
        <end position="248"/>
    </location>
</feature>
<dbReference type="GO" id="GO:0006633">
    <property type="term" value="P:fatty acid biosynthetic process"/>
    <property type="evidence" value="ECO:0007669"/>
    <property type="project" value="InterPro"/>
</dbReference>
<dbReference type="AlphaFoldDB" id="A0A1R1PDG3"/>
<dbReference type="Pfam" id="PF04908">
    <property type="entry name" value="SH3BGR"/>
    <property type="match status" value="1"/>
</dbReference>
<dbReference type="GO" id="GO:0004318">
    <property type="term" value="F:enoyl-[acyl-carrier-protein] reductase (NADH) activity"/>
    <property type="evidence" value="ECO:0007669"/>
    <property type="project" value="InterPro"/>
</dbReference>
<dbReference type="PROSITE" id="PS51354">
    <property type="entry name" value="GLUTAREDOXIN_2"/>
    <property type="match status" value="1"/>
</dbReference>
<dbReference type="InterPro" id="IPR006993">
    <property type="entry name" value="Glut_rich_SH3-bd"/>
</dbReference>
<dbReference type="SUPFAM" id="SSF52151">
    <property type="entry name" value="FabD/lysophospholipase-like"/>
    <property type="match status" value="1"/>
</dbReference>
<dbReference type="Gene3D" id="3.40.366.10">
    <property type="entry name" value="Malonyl-Coenzyme A Acyl Carrier Protein, domain 2"/>
    <property type="match status" value="2"/>
</dbReference>
<dbReference type="InterPro" id="IPR032088">
    <property type="entry name" value="SAT"/>
</dbReference>
<feature type="region of interest" description="Disordered" evidence="2">
    <location>
        <begin position="213"/>
        <end position="283"/>
    </location>
</feature>
<dbReference type="EMBL" id="LSSK01001694">
    <property type="protein sequence ID" value="OMH79030.1"/>
    <property type="molecule type" value="Genomic_DNA"/>
</dbReference>
<evidence type="ECO:0000256" key="1">
    <source>
        <dbReference type="ARBA" id="ARBA00022679"/>
    </source>
</evidence>
<dbReference type="InterPro" id="IPR013785">
    <property type="entry name" value="Aldolase_TIM"/>
</dbReference>
<dbReference type="Pfam" id="PF08354">
    <property type="entry name" value="Fas1-AflB-like_hel"/>
    <property type="match status" value="1"/>
</dbReference>
<dbReference type="SUPFAM" id="SSF52833">
    <property type="entry name" value="Thioredoxin-like"/>
    <property type="match status" value="1"/>
</dbReference>
<dbReference type="InterPro" id="IPR050830">
    <property type="entry name" value="Fungal_FAS"/>
</dbReference>
<reference evidence="6" key="1">
    <citation type="submission" date="2017-01" db="EMBL/GenBank/DDBJ databases">
        <authorList>
            <person name="Wang Y."/>
            <person name="White M."/>
            <person name="Kvist S."/>
            <person name="Moncalvo J.-M."/>
        </authorList>
    </citation>
    <scope>NUCLEOTIDE SEQUENCE [LARGE SCALE GENOMIC DNA]</scope>
    <source>
        <strain evidence="6">COL-18-3</strain>
    </source>
</reference>
<gene>
    <name evidence="5" type="ORF">AX774_g7569</name>
</gene>